<dbReference type="AlphaFoldDB" id="A0AAD9F1N6"/>
<name>A0AAD9F1N6_DISEL</name>
<feature type="compositionally biased region" description="Polar residues" evidence="1">
    <location>
        <begin position="18"/>
        <end position="31"/>
    </location>
</feature>
<evidence type="ECO:0000256" key="1">
    <source>
        <dbReference type="SAM" id="MobiDB-lite"/>
    </source>
</evidence>
<evidence type="ECO:0000313" key="3">
    <source>
        <dbReference type="Proteomes" id="UP001228049"/>
    </source>
</evidence>
<feature type="compositionally biased region" description="Basic and acidic residues" evidence="1">
    <location>
        <begin position="47"/>
        <end position="69"/>
    </location>
</feature>
<reference evidence="2" key="1">
    <citation type="submission" date="2023-04" db="EMBL/GenBank/DDBJ databases">
        <title>Chromosome-level genome of Chaenocephalus aceratus.</title>
        <authorList>
            <person name="Park H."/>
        </authorList>
    </citation>
    <scope>NUCLEOTIDE SEQUENCE</scope>
    <source>
        <strain evidence="2">DE</strain>
        <tissue evidence="2">Muscle</tissue>
    </source>
</reference>
<comment type="caution">
    <text evidence="2">The sequence shown here is derived from an EMBL/GenBank/DDBJ whole genome shotgun (WGS) entry which is preliminary data.</text>
</comment>
<accession>A0AAD9F1N6</accession>
<evidence type="ECO:0000313" key="2">
    <source>
        <dbReference type="EMBL" id="KAK1885487.1"/>
    </source>
</evidence>
<sequence length="69" mass="7725">MRSLEKNVMFDSDPTVPPSLQEQTNSISPCQSAALRETNLSTQTNRDGQREKVMQLDRDGAKEETGIDK</sequence>
<protein>
    <submittedName>
        <fullName evidence="2">BEACH domain containing protein lvsA</fullName>
    </submittedName>
</protein>
<keyword evidence="3" id="KW-1185">Reference proteome</keyword>
<dbReference type="EMBL" id="JASDAP010000021">
    <property type="protein sequence ID" value="KAK1885487.1"/>
    <property type="molecule type" value="Genomic_DNA"/>
</dbReference>
<feature type="region of interest" description="Disordered" evidence="1">
    <location>
        <begin position="1"/>
        <end position="69"/>
    </location>
</feature>
<gene>
    <name evidence="2" type="ORF">KUDE01_031681</name>
</gene>
<proteinExistence type="predicted"/>
<organism evidence="2 3">
    <name type="scientific">Dissostichus eleginoides</name>
    <name type="common">Patagonian toothfish</name>
    <name type="synonym">Dissostichus amissus</name>
    <dbReference type="NCBI Taxonomy" id="100907"/>
    <lineage>
        <taxon>Eukaryota</taxon>
        <taxon>Metazoa</taxon>
        <taxon>Chordata</taxon>
        <taxon>Craniata</taxon>
        <taxon>Vertebrata</taxon>
        <taxon>Euteleostomi</taxon>
        <taxon>Actinopterygii</taxon>
        <taxon>Neopterygii</taxon>
        <taxon>Teleostei</taxon>
        <taxon>Neoteleostei</taxon>
        <taxon>Acanthomorphata</taxon>
        <taxon>Eupercaria</taxon>
        <taxon>Perciformes</taxon>
        <taxon>Notothenioidei</taxon>
        <taxon>Nototheniidae</taxon>
        <taxon>Dissostichus</taxon>
    </lineage>
</organism>
<dbReference type="Proteomes" id="UP001228049">
    <property type="component" value="Unassembled WGS sequence"/>
</dbReference>